<feature type="domain" description="RDR1/2-like PH-like" evidence="10">
    <location>
        <begin position="104"/>
        <end position="251"/>
    </location>
</feature>
<dbReference type="Pfam" id="PF05183">
    <property type="entry name" value="RdRP"/>
    <property type="match status" value="1"/>
</dbReference>
<evidence type="ECO:0000259" key="13">
    <source>
        <dbReference type="Pfam" id="PF26253"/>
    </source>
</evidence>
<dbReference type="EMBL" id="KZ305059">
    <property type="protein sequence ID" value="PIA33208.1"/>
    <property type="molecule type" value="Genomic_DNA"/>
</dbReference>
<keyword evidence="2 8" id="KW-0696">RNA-directed RNA polymerase</keyword>
<sequence length="1110" mass="127295">MGKTIQIFGFPSHVSAEEVTKFLENYTGKGTVFALKIRPSKRSGTNPKAFSIVQFTTTESSELMFSIINQRLNYQLNELKVWKMDRDIVPKPRTIMLTLEAIALLFGCQTSERRFQVFEKVANVVVNFGFGLRKVEFYLTYCDVEYKLELSYDSMWQIYERRPWSHSAKFLIIQLLAAPRIYEKCSSGHLYGDPFLNYFKDIPDENWVRTTDFTASSCIGQCTAVCLELRQNCKLDCIRECFHYYKENCSAFVAEYGTTISHNLLHGPTVISPDGLQLPYAINFKVNSLVQNGCLAGPTLDDVFFRLVHPQYFPINLIECALEKLYHIKDCCYDPVMWLNEQYAAFSTSRKSRRRPAISLDDGLVYVRRVQVTPTKVYYCGPEINVSNRVLRHFHEYIDNFIRVSFVDEDWEKMRSTDLCPRAQSNKPHTTLYDRVLSTLCNGVVIANKKFDFLAFSSSQLRENSVWMFSSRDGITTTSIREWMGDFRDIRNVAKHAARLGQSFGSSTETLTVGRHEIENIPDVEIQWNGNKYVFSDGIGKISSEFAGRVAQKCGITGSTPSAFQIRYGGYKGVVAIDPTSVMKLSLRKSMSKYKSSNIKLDVLSWSKFQPCFLNRQIITLLSTLGVKDHIFEKKQREAVHQLDMILTDPVKAYETLEIMAPKESVYVLKEMLLCGYKPNDEPFLSMMLQTFRGLKLLELRNKARIFVPHARTLMGCFDETRTLEYGQVFVQVSQIHHESFNLHMPFTVCDNGSDKCNYICRGKVVVAKNPCLHPGDVRVLQAVNVPSLNHMVDCVVFPQKGFRPHPNECSGSDLDGDLYFVSWDPELIPPRQVSPMDYSPAPNALLDHDVNIKEIQVYFTNYMVNDSLGKIANAHTAFADKEPAKAESQACVELAKLFSIAVDFPKTGVPAVIPPHLYVKEFPDFMEKLDKPTYESERVIGKLFREVKDIPQTSCIRSFTREVAMQSYDPDMEVDGFKNFLDDAQYYKGEYDFKLGNLMDYYEIETEAEILCGSIMKLKKSFNSRKDVEAIGFAVRSLKKEAKTWFEEKSSTSGTQEDDVYAKASAWYHVTYHPDYWGCYNEGINRKHFLSFPWCIYEKLIHIKRTNSA</sequence>
<keyword evidence="3 8" id="KW-0808">Transferase</keyword>
<dbReference type="STRING" id="218851.A0A2G5CPL4"/>
<evidence type="ECO:0000256" key="1">
    <source>
        <dbReference type="ARBA" id="ARBA00005762"/>
    </source>
</evidence>
<evidence type="ECO:0000256" key="5">
    <source>
        <dbReference type="ARBA" id="ARBA00022884"/>
    </source>
</evidence>
<feature type="domain" description="RDRP C-terminal head" evidence="13">
    <location>
        <begin position="968"/>
        <end position="1108"/>
    </location>
</feature>
<evidence type="ECO:0000256" key="3">
    <source>
        <dbReference type="ARBA" id="ARBA00022679"/>
    </source>
</evidence>
<feature type="domain" description="RDR1/2-like RRM" evidence="11">
    <location>
        <begin position="4"/>
        <end position="83"/>
    </location>
</feature>
<dbReference type="GO" id="GO:0031380">
    <property type="term" value="C:nuclear RNA-directed RNA polymerase complex"/>
    <property type="evidence" value="ECO:0007669"/>
    <property type="project" value="TreeGrafter"/>
</dbReference>
<keyword evidence="4 8" id="KW-0548">Nucleotidyltransferase</keyword>
<evidence type="ECO:0000259" key="10">
    <source>
        <dbReference type="Pfam" id="PF24823"/>
    </source>
</evidence>
<feature type="domain" description="RDRP core" evidence="9">
    <location>
        <begin position="372"/>
        <end position="948"/>
    </location>
</feature>
<dbReference type="Pfam" id="PF26252">
    <property type="entry name" value="RdRP_helical"/>
    <property type="match status" value="1"/>
</dbReference>
<evidence type="ECO:0000313" key="14">
    <source>
        <dbReference type="EMBL" id="PIA33208.1"/>
    </source>
</evidence>
<accession>A0A2G5CPL4</accession>
<dbReference type="InterPro" id="IPR007855">
    <property type="entry name" value="RDRP"/>
</dbReference>
<evidence type="ECO:0000256" key="6">
    <source>
        <dbReference type="ARBA" id="ARBA00023158"/>
    </source>
</evidence>
<organism evidence="14 15">
    <name type="scientific">Aquilegia coerulea</name>
    <name type="common">Rocky mountain columbine</name>
    <dbReference type="NCBI Taxonomy" id="218851"/>
    <lineage>
        <taxon>Eukaryota</taxon>
        <taxon>Viridiplantae</taxon>
        <taxon>Streptophyta</taxon>
        <taxon>Embryophyta</taxon>
        <taxon>Tracheophyta</taxon>
        <taxon>Spermatophyta</taxon>
        <taxon>Magnoliopsida</taxon>
        <taxon>Ranunculales</taxon>
        <taxon>Ranunculaceae</taxon>
        <taxon>Thalictroideae</taxon>
        <taxon>Aquilegia</taxon>
    </lineage>
</organism>
<protein>
    <recommendedName>
        <fullName evidence="8">RNA-dependent RNA polymerase</fullName>
        <ecNumber evidence="8">2.7.7.48</ecNumber>
    </recommendedName>
</protein>
<comment type="catalytic activity">
    <reaction evidence="7 8">
        <text>RNA(n) + a ribonucleoside 5'-triphosphate = RNA(n+1) + diphosphate</text>
        <dbReference type="Rhea" id="RHEA:21248"/>
        <dbReference type="Rhea" id="RHEA-COMP:14527"/>
        <dbReference type="Rhea" id="RHEA-COMP:17342"/>
        <dbReference type="ChEBI" id="CHEBI:33019"/>
        <dbReference type="ChEBI" id="CHEBI:61557"/>
        <dbReference type="ChEBI" id="CHEBI:140395"/>
        <dbReference type="EC" id="2.7.7.48"/>
    </reaction>
</comment>
<keyword evidence="15" id="KW-1185">Reference proteome</keyword>
<keyword evidence="6 8" id="KW-0943">RNA-mediated gene silencing</keyword>
<dbReference type="Pfam" id="PF26253">
    <property type="entry name" value="RdRP_head"/>
    <property type="match status" value="1"/>
</dbReference>
<dbReference type="OrthoDB" id="6513042at2759"/>
<feature type="domain" description="RDRP helical" evidence="12">
    <location>
        <begin position="270"/>
        <end position="351"/>
    </location>
</feature>
<evidence type="ECO:0000259" key="11">
    <source>
        <dbReference type="Pfam" id="PF26250"/>
    </source>
</evidence>
<dbReference type="PANTHER" id="PTHR23079:SF1">
    <property type="entry name" value="RNA-DEPENDENT RNA POLYMERASE 1"/>
    <property type="match status" value="1"/>
</dbReference>
<evidence type="ECO:0000256" key="8">
    <source>
        <dbReference type="RuleBase" id="RU363098"/>
    </source>
</evidence>
<evidence type="ECO:0000256" key="2">
    <source>
        <dbReference type="ARBA" id="ARBA00022484"/>
    </source>
</evidence>
<evidence type="ECO:0000256" key="4">
    <source>
        <dbReference type="ARBA" id="ARBA00022695"/>
    </source>
</evidence>
<reference evidence="14 15" key="1">
    <citation type="submission" date="2017-09" db="EMBL/GenBank/DDBJ databases">
        <title>WGS assembly of Aquilegia coerulea Goldsmith.</title>
        <authorList>
            <person name="Hodges S."/>
            <person name="Kramer E."/>
            <person name="Nordborg M."/>
            <person name="Tomkins J."/>
            <person name="Borevitz J."/>
            <person name="Derieg N."/>
            <person name="Yan J."/>
            <person name="Mihaltcheva S."/>
            <person name="Hayes R.D."/>
            <person name="Rokhsar D."/>
        </authorList>
    </citation>
    <scope>NUCLEOTIDE SEQUENCE [LARGE SCALE GENOMIC DNA]</scope>
    <source>
        <strain evidence="15">cv. Goldsmith</strain>
    </source>
</reference>
<gene>
    <name evidence="14" type="ORF">AQUCO_04200156v1</name>
</gene>
<keyword evidence="5 8" id="KW-0694">RNA-binding</keyword>
<dbReference type="AlphaFoldDB" id="A0A2G5CPL4"/>
<feature type="non-terminal residue" evidence="14">
    <location>
        <position position="1110"/>
    </location>
</feature>
<dbReference type="Pfam" id="PF26250">
    <property type="entry name" value="RRM_RdRP1_2"/>
    <property type="match status" value="1"/>
</dbReference>
<comment type="function">
    <text evidence="8">Probably involved in the RNA silencing pathway and required for the generation of small interfering RNAs (siRNAs).</text>
</comment>
<dbReference type="InParanoid" id="A0A2G5CPL4"/>
<dbReference type="EC" id="2.7.7.48" evidence="8"/>
<dbReference type="Pfam" id="PF24823">
    <property type="entry name" value="PH_RDR2"/>
    <property type="match status" value="1"/>
</dbReference>
<dbReference type="PANTHER" id="PTHR23079">
    <property type="entry name" value="RNA-DEPENDENT RNA POLYMERASE"/>
    <property type="match status" value="1"/>
</dbReference>
<dbReference type="GO" id="GO:0030422">
    <property type="term" value="P:siRNA processing"/>
    <property type="evidence" value="ECO:0007669"/>
    <property type="project" value="TreeGrafter"/>
</dbReference>
<dbReference type="GO" id="GO:0003968">
    <property type="term" value="F:RNA-directed RNA polymerase activity"/>
    <property type="evidence" value="ECO:0007669"/>
    <property type="project" value="UniProtKB-KW"/>
</dbReference>
<dbReference type="InterPro" id="IPR057596">
    <property type="entry name" value="RDRP_core"/>
</dbReference>
<dbReference type="FunCoup" id="A0A2G5CPL4">
    <property type="interactions" value="54"/>
</dbReference>
<comment type="similarity">
    <text evidence="1 8">Belongs to the RdRP family.</text>
</comment>
<evidence type="ECO:0000256" key="7">
    <source>
        <dbReference type="ARBA" id="ARBA00048744"/>
    </source>
</evidence>
<dbReference type="InterPro" id="IPR058751">
    <property type="entry name" value="RDRP_helical"/>
</dbReference>
<name>A0A2G5CPL4_AQUCA</name>
<dbReference type="InterPro" id="IPR058752">
    <property type="entry name" value="RDRP_C_head"/>
</dbReference>
<proteinExistence type="inferred from homology"/>
<dbReference type="InterPro" id="IPR058763">
    <property type="entry name" value="RRM_RDR1/2-like"/>
</dbReference>
<dbReference type="Proteomes" id="UP000230069">
    <property type="component" value="Unassembled WGS sequence"/>
</dbReference>
<dbReference type="GO" id="GO:0003723">
    <property type="term" value="F:RNA binding"/>
    <property type="evidence" value="ECO:0007669"/>
    <property type="project" value="UniProtKB-KW"/>
</dbReference>
<evidence type="ECO:0000259" key="9">
    <source>
        <dbReference type="Pfam" id="PF05183"/>
    </source>
</evidence>
<dbReference type="InterPro" id="IPR057590">
    <property type="entry name" value="PH_RDR1/2-like"/>
</dbReference>
<evidence type="ECO:0000259" key="12">
    <source>
        <dbReference type="Pfam" id="PF26252"/>
    </source>
</evidence>
<evidence type="ECO:0000313" key="15">
    <source>
        <dbReference type="Proteomes" id="UP000230069"/>
    </source>
</evidence>